<evidence type="ECO:0000256" key="1">
    <source>
        <dbReference type="SAM" id="SignalP"/>
    </source>
</evidence>
<feature type="signal peptide" evidence="1">
    <location>
        <begin position="1"/>
        <end position="26"/>
    </location>
</feature>
<dbReference type="InterPro" id="IPR029044">
    <property type="entry name" value="Nucleotide-diphossugar_trans"/>
</dbReference>
<dbReference type="AlphaFoldDB" id="A0AAE0FJ82"/>
<gene>
    <name evidence="4" type="ORF">CYMTET_30320</name>
</gene>
<dbReference type="Pfam" id="PF13692">
    <property type="entry name" value="Glyco_trans_1_4"/>
    <property type="match status" value="1"/>
</dbReference>
<feature type="chain" id="PRO_5042246620" description="Glycosyltransferase" evidence="1">
    <location>
        <begin position="27"/>
        <end position="827"/>
    </location>
</feature>
<dbReference type="InterPro" id="IPR001173">
    <property type="entry name" value="Glyco_trans_2-like"/>
</dbReference>
<dbReference type="PANTHER" id="PTHR22916">
    <property type="entry name" value="GLYCOSYLTRANSFERASE"/>
    <property type="match status" value="1"/>
</dbReference>
<accession>A0AAE0FJ82</accession>
<proteinExistence type="predicted"/>
<dbReference type="InterPro" id="IPR028098">
    <property type="entry name" value="Glyco_trans_4-like_N"/>
</dbReference>
<dbReference type="CDD" id="cd03801">
    <property type="entry name" value="GT4_PimA-like"/>
    <property type="match status" value="1"/>
</dbReference>
<dbReference type="PANTHER" id="PTHR22916:SF3">
    <property type="entry name" value="UDP-GLCNAC:BETAGAL BETA-1,3-N-ACETYLGLUCOSAMINYLTRANSFERASE-LIKE PROTEIN 1"/>
    <property type="match status" value="1"/>
</dbReference>
<sequence>MGPGGNMKNTAISSLLLIGFLSLFAAQQEQCPSNCSGNGECVKGVCICLSTHTGADCSQEIARAKYHFTSLSDGLPESPTERILKVLLVTTEIVGPVSNGGIGTAFTSMAHSLNTAGHKVTILFTMGPVSQHGPFEEWVDHYAQQGIELVGLYRPPIRYLPKHMLESYEVTRFLRDRSEFDLVHFHDYFGAGYYPMLAKQQGDPALKNMRFIAGLHGPNLWAKGVGNQETIDKIGDLEMDYMERKTVEMADYVISPSRYLLEWMSKEGWPVNPASYVQPNILPVADRQNPPGLGGFELDHTAENQVWSPGRRTVDELVFFGRLETRKGVVMFCDAVEQLLRPAVQGLLGDAAKRLQRITFLGRGAMVHGQFGVTYVQDRAQKWGIPWKVISRLGPVEAKAYLREGSRLAVMPSRIENSPYTVYECAELGIPFIASNVGGVADLLDPRDHAEVLFQPTLDALVARLVSALANGVIPARPKVAANLNELVWQQWHLHVASLAATENAAKEAAEAAAAAETPFVSVVITHYNRPHLLKFAVESLRNQDYPTDRFEVVLYDDLSTDPEVFVFLDDLQPDFDARGWTILRSPVNQYLGAARNTAIKSCRGEYVLFMDDDNYAKPHEIGTFVRAMTSSGADILTSFVDFFWGEEAPDITKDRPSYIFLGGSADVGAFKNCFGDANSFVRKTSFEACTLLAFALAAAIGGYTTDHGVGFEDWELYANASLRGFKVDIVPEAVYCYRFTKGSMQKSTNYYVNRKRSLRPYLESLPESLHSVILNAVFPRRSDGSIGPATGLASEGASRFPGADNIIEEKLASAAPPASTGGHDEL</sequence>
<dbReference type="Pfam" id="PF13439">
    <property type="entry name" value="Glyco_transf_4"/>
    <property type="match status" value="1"/>
</dbReference>
<feature type="domain" description="Glycosyltransferase subfamily 4-like N-terminal" evidence="3">
    <location>
        <begin position="100"/>
        <end position="268"/>
    </location>
</feature>
<dbReference type="Proteomes" id="UP001190700">
    <property type="component" value="Unassembled WGS sequence"/>
</dbReference>
<dbReference type="Pfam" id="PF00535">
    <property type="entry name" value="Glycos_transf_2"/>
    <property type="match status" value="1"/>
</dbReference>
<dbReference type="Gene3D" id="3.90.550.10">
    <property type="entry name" value="Spore Coat Polysaccharide Biosynthesis Protein SpsA, Chain A"/>
    <property type="match status" value="1"/>
</dbReference>
<feature type="domain" description="Glycosyltransferase 2-like" evidence="2">
    <location>
        <begin position="522"/>
        <end position="648"/>
    </location>
</feature>
<name>A0AAE0FJ82_9CHLO</name>
<dbReference type="GO" id="GO:0016758">
    <property type="term" value="F:hexosyltransferase activity"/>
    <property type="evidence" value="ECO:0007669"/>
    <property type="project" value="UniProtKB-ARBA"/>
</dbReference>
<dbReference type="SUPFAM" id="SSF53756">
    <property type="entry name" value="UDP-Glycosyltransferase/glycogen phosphorylase"/>
    <property type="match status" value="1"/>
</dbReference>
<dbReference type="Gene3D" id="3.40.50.2000">
    <property type="entry name" value="Glycogen Phosphorylase B"/>
    <property type="match status" value="2"/>
</dbReference>
<evidence type="ECO:0008006" key="6">
    <source>
        <dbReference type="Google" id="ProtNLM"/>
    </source>
</evidence>
<keyword evidence="1" id="KW-0732">Signal</keyword>
<dbReference type="SUPFAM" id="SSF53448">
    <property type="entry name" value="Nucleotide-diphospho-sugar transferases"/>
    <property type="match status" value="1"/>
</dbReference>
<dbReference type="Gene3D" id="2.10.25.10">
    <property type="entry name" value="Laminin"/>
    <property type="match status" value="1"/>
</dbReference>
<reference evidence="4 5" key="1">
    <citation type="journal article" date="2015" name="Genome Biol. Evol.">
        <title>Comparative Genomics of a Bacterivorous Green Alga Reveals Evolutionary Causalities and Consequences of Phago-Mixotrophic Mode of Nutrition.</title>
        <authorList>
            <person name="Burns J.A."/>
            <person name="Paasch A."/>
            <person name="Narechania A."/>
            <person name="Kim E."/>
        </authorList>
    </citation>
    <scope>NUCLEOTIDE SEQUENCE [LARGE SCALE GENOMIC DNA]</scope>
    <source>
        <strain evidence="4 5">PLY_AMNH</strain>
    </source>
</reference>
<evidence type="ECO:0000259" key="2">
    <source>
        <dbReference type="Pfam" id="PF00535"/>
    </source>
</evidence>
<organism evidence="4 5">
    <name type="scientific">Cymbomonas tetramitiformis</name>
    <dbReference type="NCBI Taxonomy" id="36881"/>
    <lineage>
        <taxon>Eukaryota</taxon>
        <taxon>Viridiplantae</taxon>
        <taxon>Chlorophyta</taxon>
        <taxon>Pyramimonadophyceae</taxon>
        <taxon>Pyramimonadales</taxon>
        <taxon>Pyramimonadaceae</taxon>
        <taxon>Cymbomonas</taxon>
    </lineage>
</organism>
<evidence type="ECO:0000313" key="4">
    <source>
        <dbReference type="EMBL" id="KAK3260738.1"/>
    </source>
</evidence>
<keyword evidence="5" id="KW-1185">Reference proteome</keyword>
<protein>
    <recommendedName>
        <fullName evidence="6">Glycosyltransferase</fullName>
    </recommendedName>
</protein>
<evidence type="ECO:0000313" key="5">
    <source>
        <dbReference type="Proteomes" id="UP001190700"/>
    </source>
</evidence>
<dbReference type="EMBL" id="LGRX02017456">
    <property type="protein sequence ID" value="KAK3260738.1"/>
    <property type="molecule type" value="Genomic_DNA"/>
</dbReference>
<dbReference type="CDD" id="cd00761">
    <property type="entry name" value="Glyco_tranf_GTA_type"/>
    <property type="match status" value="1"/>
</dbReference>
<evidence type="ECO:0000259" key="3">
    <source>
        <dbReference type="Pfam" id="PF13439"/>
    </source>
</evidence>
<comment type="caution">
    <text evidence="4">The sequence shown here is derived from an EMBL/GenBank/DDBJ whole genome shotgun (WGS) entry which is preliminary data.</text>
</comment>